<sequence length="204" mass="23137">MKIKLKDYERIYKTINTIIVNENEDPTIACTFFSFYGAHLLSQHYKINARPVAGSCLYHLGGDNNILTFGKLQDDFLVSTVDAFHCWIIADNWLIDFMAPAFPKLLNGSAHCQPKMMQKPLSSMASSVEEMTAEGDFYFKVNPELTNERIRYLSSSLAYSDLAEICSQWYRKPPKKMQKKIQIGGNHGNLNTVSLVGQRVVGAW</sequence>
<name>A0A2V1GZA3_9GAMM</name>
<protein>
    <submittedName>
        <fullName evidence="1">DUF2026 domain-containing protein</fullName>
    </submittedName>
</protein>
<proteinExistence type="predicted"/>
<reference evidence="1 2" key="1">
    <citation type="submission" date="2018-04" db="EMBL/GenBank/DDBJ databases">
        <title>Thalassorhabdus spongiae gen. nov., sp. nov., isolated from a marine sponge in South-West Iceland.</title>
        <authorList>
            <person name="Knobloch S."/>
            <person name="Daussin A."/>
            <person name="Johannsson R."/>
            <person name="Marteinsson V.T."/>
        </authorList>
    </citation>
    <scope>NUCLEOTIDE SEQUENCE [LARGE SCALE GENOMIC DNA]</scope>
    <source>
        <strain evidence="1 2">Hp12</strain>
    </source>
</reference>
<dbReference type="InterPro" id="IPR023107">
    <property type="entry name" value="Atu2299-like_dom_sf"/>
</dbReference>
<dbReference type="InterPro" id="IPR038765">
    <property type="entry name" value="Papain-like_cys_pep_sf"/>
</dbReference>
<dbReference type="RefSeq" id="WP_116685660.1">
    <property type="nucleotide sequence ID" value="NZ_CAWNYD010000001.1"/>
</dbReference>
<dbReference type="Gene3D" id="3.10.550.10">
    <property type="entry name" value="Hypothetical protein Atu2299"/>
    <property type="match status" value="1"/>
</dbReference>
<gene>
    <name evidence="1" type="ORF">DC094_03390</name>
</gene>
<accession>A0A2V1GZA3</accession>
<dbReference type="AlphaFoldDB" id="A0A2V1GZA3"/>
<dbReference type="OrthoDB" id="6833966at2"/>
<dbReference type="Proteomes" id="UP000244906">
    <property type="component" value="Unassembled WGS sequence"/>
</dbReference>
<dbReference type="SUPFAM" id="SSF54001">
    <property type="entry name" value="Cysteine proteinases"/>
    <property type="match status" value="1"/>
</dbReference>
<evidence type="ECO:0000313" key="1">
    <source>
        <dbReference type="EMBL" id="PVZ72076.1"/>
    </source>
</evidence>
<organism evidence="1 2">
    <name type="scientific">Pelagibaculum spongiae</name>
    <dbReference type="NCBI Taxonomy" id="2080658"/>
    <lineage>
        <taxon>Bacteria</taxon>
        <taxon>Pseudomonadati</taxon>
        <taxon>Pseudomonadota</taxon>
        <taxon>Gammaproteobacteria</taxon>
        <taxon>Oceanospirillales</taxon>
        <taxon>Pelagibaculum</taxon>
    </lineage>
</organism>
<dbReference type="InterPro" id="IPR018599">
    <property type="entry name" value="DUF2026"/>
</dbReference>
<evidence type="ECO:0000313" key="2">
    <source>
        <dbReference type="Proteomes" id="UP000244906"/>
    </source>
</evidence>
<dbReference type="Pfam" id="PF09641">
    <property type="entry name" value="DUF2026"/>
    <property type="match status" value="1"/>
</dbReference>
<dbReference type="EMBL" id="QDDL01000001">
    <property type="protein sequence ID" value="PVZ72076.1"/>
    <property type="molecule type" value="Genomic_DNA"/>
</dbReference>
<comment type="caution">
    <text evidence="1">The sequence shown here is derived from an EMBL/GenBank/DDBJ whole genome shotgun (WGS) entry which is preliminary data.</text>
</comment>
<keyword evidence="2" id="KW-1185">Reference proteome</keyword>